<dbReference type="PANTHER" id="PTHR42904:SF1">
    <property type="entry name" value="NUCLEOSIDE DIPHOSPHATE-LINKED MOIETY X MOTIF 17"/>
    <property type="match status" value="1"/>
</dbReference>
<dbReference type="GO" id="GO:0019677">
    <property type="term" value="P:NAD+ catabolic process"/>
    <property type="evidence" value="ECO:0007669"/>
    <property type="project" value="TreeGrafter"/>
</dbReference>
<proteinExistence type="predicted"/>
<sequence length="289" mass="32303">MYCRSRSNFVKMADRIPKVLVGFVKDNTPPVKAHFTESILDTLGLITGNDMKIYVELKDNLLLLGNKPWSSRLEAVKMRRPAFCPIHNLNSSLKKQMPEVTLSRGINVGCAVIVESGDGKVLLTRRAPHLHTFPNVWVPPDCVHKQIPVLALWESTFPTMLSLGLPIRHHAVIYLHAKLASHLTSSVLHEKLQLDPSEVVAATWIDRKMAQAIVTATEETAGHKLPAKIMSELPETFDAMIVQEGQTTKEESLPTSRLLNTVTGNEKGVERVSTGTKFALEQWLHQKRK</sequence>
<gene>
    <name evidence="3" type="ORF">LSH36_631g02080</name>
</gene>
<dbReference type="SUPFAM" id="SSF55811">
    <property type="entry name" value="Nudix"/>
    <property type="match status" value="1"/>
</dbReference>
<evidence type="ECO:0000313" key="3">
    <source>
        <dbReference type="EMBL" id="KAK2146119.1"/>
    </source>
</evidence>
<keyword evidence="4" id="KW-1185">Reference proteome</keyword>
<dbReference type="GO" id="GO:0005777">
    <property type="term" value="C:peroxisome"/>
    <property type="evidence" value="ECO:0007669"/>
    <property type="project" value="TreeGrafter"/>
</dbReference>
<evidence type="ECO:0000313" key="4">
    <source>
        <dbReference type="Proteomes" id="UP001208570"/>
    </source>
</evidence>
<evidence type="ECO:0000256" key="2">
    <source>
        <dbReference type="ARBA" id="ARBA00022801"/>
    </source>
</evidence>
<dbReference type="AlphaFoldDB" id="A0AAD9J498"/>
<dbReference type="GO" id="GO:0035529">
    <property type="term" value="F:NADH pyrophosphatase activity"/>
    <property type="evidence" value="ECO:0007669"/>
    <property type="project" value="TreeGrafter"/>
</dbReference>
<dbReference type="InterPro" id="IPR050241">
    <property type="entry name" value="NAD-cap_RNA_hydrolase_NudC"/>
</dbReference>
<comment type="cofactor">
    <cofactor evidence="1">
        <name>Mg(2+)</name>
        <dbReference type="ChEBI" id="CHEBI:18420"/>
    </cofactor>
</comment>
<dbReference type="GO" id="GO:0006742">
    <property type="term" value="P:NADP+ catabolic process"/>
    <property type="evidence" value="ECO:0007669"/>
    <property type="project" value="TreeGrafter"/>
</dbReference>
<dbReference type="PANTHER" id="PTHR42904">
    <property type="entry name" value="NUDIX HYDROLASE, NUDC SUBFAMILY"/>
    <property type="match status" value="1"/>
</dbReference>
<evidence type="ECO:0000256" key="1">
    <source>
        <dbReference type="ARBA" id="ARBA00001946"/>
    </source>
</evidence>
<organism evidence="3 4">
    <name type="scientific">Paralvinella palmiformis</name>
    <dbReference type="NCBI Taxonomy" id="53620"/>
    <lineage>
        <taxon>Eukaryota</taxon>
        <taxon>Metazoa</taxon>
        <taxon>Spiralia</taxon>
        <taxon>Lophotrochozoa</taxon>
        <taxon>Annelida</taxon>
        <taxon>Polychaeta</taxon>
        <taxon>Sedentaria</taxon>
        <taxon>Canalipalpata</taxon>
        <taxon>Terebellida</taxon>
        <taxon>Terebelliformia</taxon>
        <taxon>Alvinellidae</taxon>
        <taxon>Paralvinella</taxon>
    </lineage>
</organism>
<accession>A0AAD9J498</accession>
<keyword evidence="2" id="KW-0378">Hydrolase</keyword>
<protein>
    <submittedName>
        <fullName evidence="3">Uncharacterized protein</fullName>
    </submittedName>
</protein>
<name>A0AAD9J498_9ANNE</name>
<dbReference type="InterPro" id="IPR015797">
    <property type="entry name" value="NUDIX_hydrolase-like_dom_sf"/>
</dbReference>
<comment type="caution">
    <text evidence="3">The sequence shown here is derived from an EMBL/GenBank/DDBJ whole genome shotgun (WGS) entry which is preliminary data.</text>
</comment>
<dbReference type="Proteomes" id="UP001208570">
    <property type="component" value="Unassembled WGS sequence"/>
</dbReference>
<dbReference type="GO" id="GO:0005829">
    <property type="term" value="C:cytosol"/>
    <property type="evidence" value="ECO:0007669"/>
    <property type="project" value="TreeGrafter"/>
</dbReference>
<reference evidence="3" key="1">
    <citation type="journal article" date="2023" name="Mol. Biol. Evol.">
        <title>Third-Generation Sequencing Reveals the Adaptive Role of the Epigenome in Three Deep-Sea Polychaetes.</title>
        <authorList>
            <person name="Perez M."/>
            <person name="Aroh O."/>
            <person name="Sun Y."/>
            <person name="Lan Y."/>
            <person name="Juniper S.K."/>
            <person name="Young C.R."/>
            <person name="Angers B."/>
            <person name="Qian P.Y."/>
        </authorList>
    </citation>
    <scope>NUCLEOTIDE SEQUENCE</scope>
    <source>
        <strain evidence="3">P08H-3</strain>
    </source>
</reference>
<dbReference type="EMBL" id="JAODUP010000631">
    <property type="protein sequence ID" value="KAK2146119.1"/>
    <property type="molecule type" value="Genomic_DNA"/>
</dbReference>